<dbReference type="Gene3D" id="3.90.550.10">
    <property type="entry name" value="Spore Coat Polysaccharide Biosynthesis Protein SpsA, Chain A"/>
    <property type="match status" value="1"/>
</dbReference>
<keyword evidence="2" id="KW-0328">Glycosyltransferase</keyword>
<keyword evidence="2" id="KW-0808">Transferase</keyword>
<dbReference type="InterPro" id="IPR029044">
    <property type="entry name" value="Nucleotide-diphossugar_trans"/>
</dbReference>
<gene>
    <name evidence="2" type="ORF">RM541_10745</name>
</gene>
<protein>
    <submittedName>
        <fullName evidence="2">Glycosyltransferase</fullName>
        <ecNumber evidence="2">2.4.-.-</ecNumber>
    </submittedName>
</protein>
<dbReference type="CDD" id="cd00761">
    <property type="entry name" value="Glyco_tranf_GTA_type"/>
    <property type="match status" value="1"/>
</dbReference>
<evidence type="ECO:0000313" key="2">
    <source>
        <dbReference type="EMBL" id="MDT0686845.1"/>
    </source>
</evidence>
<dbReference type="SUPFAM" id="SSF53448">
    <property type="entry name" value="Nucleotide-diphospho-sugar transferases"/>
    <property type="match status" value="1"/>
</dbReference>
<feature type="domain" description="Glycosyltransferase 2-like" evidence="1">
    <location>
        <begin position="4"/>
        <end position="157"/>
    </location>
</feature>
<reference evidence="2 3" key="1">
    <citation type="submission" date="2023-09" db="EMBL/GenBank/DDBJ databases">
        <authorList>
            <person name="Rey-Velasco X."/>
        </authorList>
    </citation>
    <scope>NUCLEOTIDE SEQUENCE [LARGE SCALE GENOMIC DNA]</scope>
    <source>
        <strain evidence="2 3">F225</strain>
    </source>
</reference>
<dbReference type="InterPro" id="IPR001173">
    <property type="entry name" value="Glyco_trans_2-like"/>
</dbReference>
<sequence>MEASVLIVSNNRSAELHRTLKVLQEYLIFDRHEILVLLDGCTDDSEKIIELYPQVKWEISEGNLGASKARSILYSKAKGKILFGFDDDAHPLQKDFIKISEKLFARNPNVGIIAFKEIKGIFESDDDIPQYLKQKKDDYLVKDFLGCGFAIKKDIYNRTRGFPIWIDIYGEEVCVAMETLELGYDLLFTYQVAVNHRTQRQKKNIAGANYFRFGKQLKNTASFYLVYYPFPLVLKKIGRLYISNFQKYALKDFRFLKEYFKALGLNILNLKNILSYRKPVSEETIKRFNKLSNPSY</sequence>
<dbReference type="EC" id="2.4.-.-" evidence="2"/>
<dbReference type="Pfam" id="PF00535">
    <property type="entry name" value="Glycos_transf_2"/>
    <property type="match status" value="1"/>
</dbReference>
<evidence type="ECO:0000259" key="1">
    <source>
        <dbReference type="Pfam" id="PF00535"/>
    </source>
</evidence>
<organism evidence="2 3">
    <name type="scientific">Autumnicola psychrophila</name>
    <dbReference type="NCBI Taxonomy" id="3075592"/>
    <lineage>
        <taxon>Bacteria</taxon>
        <taxon>Pseudomonadati</taxon>
        <taxon>Bacteroidota</taxon>
        <taxon>Flavobacteriia</taxon>
        <taxon>Flavobacteriales</taxon>
        <taxon>Flavobacteriaceae</taxon>
        <taxon>Autumnicola</taxon>
    </lineage>
</organism>
<evidence type="ECO:0000313" key="3">
    <source>
        <dbReference type="Proteomes" id="UP001253848"/>
    </source>
</evidence>
<accession>A0ABU3DT31</accession>
<dbReference type="EMBL" id="JAVRHN010000007">
    <property type="protein sequence ID" value="MDT0686845.1"/>
    <property type="molecule type" value="Genomic_DNA"/>
</dbReference>
<dbReference type="Proteomes" id="UP001253848">
    <property type="component" value="Unassembled WGS sequence"/>
</dbReference>
<dbReference type="GO" id="GO:0016757">
    <property type="term" value="F:glycosyltransferase activity"/>
    <property type="evidence" value="ECO:0007669"/>
    <property type="project" value="UniProtKB-KW"/>
</dbReference>
<proteinExistence type="predicted"/>
<name>A0ABU3DT31_9FLAO</name>
<keyword evidence="3" id="KW-1185">Reference proteome</keyword>
<comment type="caution">
    <text evidence="2">The sequence shown here is derived from an EMBL/GenBank/DDBJ whole genome shotgun (WGS) entry which is preliminary data.</text>
</comment>
<dbReference type="RefSeq" id="WP_311500151.1">
    <property type="nucleotide sequence ID" value="NZ_JAVRHN010000007.1"/>
</dbReference>